<organism evidence="1 2">
    <name type="scientific">Sphingobium terrigena</name>
    <dbReference type="NCBI Taxonomy" id="2304063"/>
    <lineage>
        <taxon>Bacteria</taxon>
        <taxon>Pseudomonadati</taxon>
        <taxon>Pseudomonadota</taxon>
        <taxon>Alphaproteobacteria</taxon>
        <taxon>Sphingomonadales</taxon>
        <taxon>Sphingomonadaceae</taxon>
        <taxon>Sphingobium</taxon>
    </lineage>
</organism>
<name>A0A418YLL2_9SPHN</name>
<dbReference type="InterPro" id="IPR036390">
    <property type="entry name" value="WH_DNA-bd_sf"/>
</dbReference>
<dbReference type="EMBL" id="QVRA01000044">
    <property type="protein sequence ID" value="RJG51690.1"/>
    <property type="molecule type" value="Genomic_DNA"/>
</dbReference>
<reference evidence="1 2" key="1">
    <citation type="submission" date="2018-08" db="EMBL/GenBank/DDBJ databases">
        <title>Sphingobium sp. EO9.</title>
        <authorList>
            <person name="Park Y."/>
            <person name="Kim K.H."/>
            <person name="Jeon C.O."/>
        </authorList>
    </citation>
    <scope>NUCLEOTIDE SEQUENCE [LARGE SCALE GENOMIC DNA]</scope>
    <source>
        <strain evidence="1 2">EO9</strain>
    </source>
</reference>
<dbReference type="InterPro" id="IPR036388">
    <property type="entry name" value="WH-like_DNA-bd_sf"/>
</dbReference>
<dbReference type="AlphaFoldDB" id="A0A418YLL2"/>
<gene>
    <name evidence="1" type="ORF">D0Z70_23140</name>
</gene>
<dbReference type="RefSeq" id="WP_119750458.1">
    <property type="nucleotide sequence ID" value="NZ_QVRA01000044.1"/>
</dbReference>
<dbReference type="Proteomes" id="UP000283469">
    <property type="component" value="Unassembled WGS sequence"/>
</dbReference>
<accession>A0A418YLL2</accession>
<keyword evidence="2" id="KW-1185">Reference proteome</keyword>
<comment type="caution">
    <text evidence="1">The sequence shown here is derived from an EMBL/GenBank/DDBJ whole genome shotgun (WGS) entry which is preliminary data.</text>
</comment>
<protein>
    <submittedName>
        <fullName evidence="1">Uncharacterized protein</fullName>
    </submittedName>
</protein>
<evidence type="ECO:0000313" key="2">
    <source>
        <dbReference type="Proteomes" id="UP000283469"/>
    </source>
</evidence>
<dbReference type="SUPFAM" id="SSF46785">
    <property type="entry name" value="Winged helix' DNA-binding domain"/>
    <property type="match status" value="1"/>
</dbReference>
<sequence length="115" mass="13062">MISLAVRAHCLLGNRFGSDLFSMPALNMLFDLYARQDRRPRSLTSLCGASKAPARTALRMIHRMIERNLLVRTPDPRDQRRINVELSPEGTELLDAYFDGLLDIVAKPELRKCPP</sequence>
<proteinExistence type="predicted"/>
<evidence type="ECO:0000313" key="1">
    <source>
        <dbReference type="EMBL" id="RJG51690.1"/>
    </source>
</evidence>
<dbReference type="Gene3D" id="1.10.10.10">
    <property type="entry name" value="Winged helix-like DNA-binding domain superfamily/Winged helix DNA-binding domain"/>
    <property type="match status" value="1"/>
</dbReference>
<dbReference type="OrthoDB" id="7594920at2"/>